<evidence type="ECO:0000313" key="1">
    <source>
        <dbReference type="EMBL" id="MCW7552431.1"/>
    </source>
</evidence>
<name>A0ABT3MSS0_9GAMM</name>
<accession>A0ABT3MSS0</accession>
<dbReference type="Proteomes" id="UP001209854">
    <property type="component" value="Unassembled WGS sequence"/>
</dbReference>
<comment type="caution">
    <text evidence="1">The sequence shown here is derived from an EMBL/GenBank/DDBJ whole genome shotgun (WGS) entry which is preliminary data.</text>
</comment>
<evidence type="ECO:0000313" key="2">
    <source>
        <dbReference type="Proteomes" id="UP001209854"/>
    </source>
</evidence>
<keyword evidence="2" id="KW-1185">Reference proteome</keyword>
<dbReference type="RefSeq" id="WP_262567393.1">
    <property type="nucleotide sequence ID" value="NZ_JAPFCC010000001.1"/>
</dbReference>
<reference evidence="1 2" key="1">
    <citation type="submission" date="2022-10" db="EMBL/GenBank/DDBJ databases">
        <title>High-quality genome sequences of two octocoral-associated bacteria, Endozoicomonas euniceicola EF212 and Endozoicomonas gorgoniicola PS125.</title>
        <authorList>
            <person name="Chiou Y.-J."/>
            <person name="Chen Y.-H."/>
        </authorList>
    </citation>
    <scope>NUCLEOTIDE SEQUENCE [LARGE SCALE GENOMIC DNA]</scope>
    <source>
        <strain evidence="1 2">PS125</strain>
    </source>
</reference>
<protein>
    <submittedName>
        <fullName evidence="1">Uncharacterized protein</fullName>
    </submittedName>
</protein>
<sequence>MTPGLADEGIAANAHECAALVIYSALSCTNLVQVNRAIVMNPGQTPSRKILHEFAIIGEVTGNTTCVAMPANRIADYLTDKLLPMSEPPWAVDAAFNIVCPLKDYINYLSQAICNFIPAEKIGSTGGNNRQPPLLIGPDISPMAFYAMVSCGELLAVEVTPKSTRLKISENEGILNCNDLF</sequence>
<gene>
    <name evidence="1" type="ORF">NX722_07195</name>
</gene>
<dbReference type="EMBL" id="JAPFCC010000001">
    <property type="protein sequence ID" value="MCW7552431.1"/>
    <property type="molecule type" value="Genomic_DNA"/>
</dbReference>
<proteinExistence type="predicted"/>
<organism evidence="1 2">
    <name type="scientific">Endozoicomonas gorgoniicola</name>
    <dbReference type="NCBI Taxonomy" id="1234144"/>
    <lineage>
        <taxon>Bacteria</taxon>
        <taxon>Pseudomonadati</taxon>
        <taxon>Pseudomonadota</taxon>
        <taxon>Gammaproteobacteria</taxon>
        <taxon>Oceanospirillales</taxon>
        <taxon>Endozoicomonadaceae</taxon>
        <taxon>Endozoicomonas</taxon>
    </lineage>
</organism>